<feature type="domain" description="Protein kinase" evidence="5">
    <location>
        <begin position="87"/>
        <end position="347"/>
    </location>
</feature>
<dbReference type="Proteomes" id="UP000187209">
    <property type="component" value="Unassembled WGS sequence"/>
</dbReference>
<dbReference type="InterPro" id="IPR011011">
    <property type="entry name" value="Znf_FYVE_PHD"/>
</dbReference>
<evidence type="ECO:0000256" key="4">
    <source>
        <dbReference type="RuleBase" id="RU000304"/>
    </source>
</evidence>
<feature type="binding site" evidence="3">
    <location>
        <position position="123"/>
    </location>
    <ligand>
        <name>ATP</name>
        <dbReference type="ChEBI" id="CHEBI:30616"/>
    </ligand>
</feature>
<dbReference type="GO" id="GO:0004674">
    <property type="term" value="F:protein serine/threonine kinase activity"/>
    <property type="evidence" value="ECO:0007669"/>
    <property type="project" value="UniProtKB-KW"/>
</dbReference>
<dbReference type="InterPro" id="IPR050285">
    <property type="entry name" value="STE20_Ser/Thr_kinase"/>
</dbReference>
<comment type="similarity">
    <text evidence="4">Belongs to the protein kinase superfamily.</text>
</comment>
<dbReference type="SUPFAM" id="SSF57903">
    <property type="entry name" value="FYVE/PHD zinc finger"/>
    <property type="match status" value="1"/>
</dbReference>
<dbReference type="EMBL" id="MPUH01000977">
    <property type="protein sequence ID" value="OMJ71584.1"/>
    <property type="molecule type" value="Genomic_DNA"/>
</dbReference>
<dbReference type="SMART" id="SM00220">
    <property type="entry name" value="S_TKc"/>
    <property type="match status" value="1"/>
</dbReference>
<dbReference type="InterPro" id="IPR017441">
    <property type="entry name" value="Protein_kinase_ATP_BS"/>
</dbReference>
<dbReference type="Pfam" id="PF00069">
    <property type="entry name" value="Pkinase"/>
    <property type="match status" value="1"/>
</dbReference>
<protein>
    <recommendedName>
        <fullName evidence="5">Protein kinase domain-containing protein</fullName>
    </recommendedName>
</protein>
<proteinExistence type="inferred from homology"/>
<dbReference type="PROSITE" id="PS00108">
    <property type="entry name" value="PROTEIN_KINASE_ST"/>
    <property type="match status" value="1"/>
</dbReference>
<dbReference type="GO" id="GO:0005524">
    <property type="term" value="F:ATP binding"/>
    <property type="evidence" value="ECO:0007669"/>
    <property type="project" value="UniProtKB-UniRule"/>
</dbReference>
<dbReference type="Gene3D" id="3.30.40.10">
    <property type="entry name" value="Zinc/RING finger domain, C3HC4 (zinc finger)"/>
    <property type="match status" value="1"/>
</dbReference>
<keyword evidence="4" id="KW-0723">Serine/threonine-protein kinase</keyword>
<evidence type="ECO:0000259" key="5">
    <source>
        <dbReference type="PROSITE" id="PS50011"/>
    </source>
</evidence>
<evidence type="ECO:0000256" key="2">
    <source>
        <dbReference type="ARBA" id="ARBA00022840"/>
    </source>
</evidence>
<dbReference type="PANTHER" id="PTHR48015:SF35">
    <property type="entry name" value="SERINE_THREONINE-PROTEIN KINASE PAK"/>
    <property type="match status" value="1"/>
</dbReference>
<dbReference type="OrthoDB" id="10252354at2759"/>
<name>A0A1R2B471_9CILI</name>
<dbReference type="Gene3D" id="1.10.510.10">
    <property type="entry name" value="Transferase(Phosphotransferase) domain 1"/>
    <property type="match status" value="1"/>
</dbReference>
<dbReference type="InterPro" id="IPR013083">
    <property type="entry name" value="Znf_RING/FYVE/PHD"/>
</dbReference>
<sequence length="354" mass="41411">MKCPNCNEKLHFFKKKRLCQACNKEYCKNCSLEDPNIIEKLSSKGWCWTCYLNTQQILQQPRRTDSEVYQELMSLSQLKTSNPFEIYDVVNCIGQGGSGIVYKVQQKVTKKFFALKEINLIIKPEKDIRREFLFGYTHKSTNLVKSLEIYKYEDVYYIVQELMTIQLSKFLQLVTGELSENNIFYILKEILKGLVHLHSMNYIHRDLKSDNIFINTEGDIKIGDFGEIEELTSEVSIRNTIIGTPYWIAPEVCKNRPYGQMIDIWSFGIIVYEVVEKQIPYKKMPISELFNKIINEEAPKLKAHRSEGLKNVALSCLQKNPFYRMNPRELLGLKCMMEIKGNCREFIVDIINRS</sequence>
<evidence type="ECO:0000313" key="7">
    <source>
        <dbReference type="Proteomes" id="UP000187209"/>
    </source>
</evidence>
<evidence type="ECO:0000313" key="6">
    <source>
        <dbReference type="EMBL" id="OMJ71584.1"/>
    </source>
</evidence>
<dbReference type="AlphaFoldDB" id="A0A1R2B471"/>
<evidence type="ECO:0000256" key="3">
    <source>
        <dbReference type="PROSITE-ProRule" id="PRU10141"/>
    </source>
</evidence>
<dbReference type="GO" id="GO:0043408">
    <property type="term" value="P:regulation of MAPK cascade"/>
    <property type="evidence" value="ECO:0007669"/>
    <property type="project" value="TreeGrafter"/>
</dbReference>
<keyword evidence="1 3" id="KW-0547">Nucleotide-binding</keyword>
<dbReference type="PROSITE" id="PS00107">
    <property type="entry name" value="PROTEIN_KINASE_ATP"/>
    <property type="match status" value="1"/>
</dbReference>
<keyword evidence="2 3" id="KW-0067">ATP-binding</keyword>
<gene>
    <name evidence="6" type="ORF">SteCoe_30178</name>
</gene>
<dbReference type="InterPro" id="IPR008271">
    <property type="entry name" value="Ser/Thr_kinase_AS"/>
</dbReference>
<reference evidence="6 7" key="1">
    <citation type="submission" date="2016-11" db="EMBL/GenBank/DDBJ databases">
        <title>The macronuclear genome of Stentor coeruleus: a giant cell with tiny introns.</title>
        <authorList>
            <person name="Slabodnick M."/>
            <person name="Ruby J.G."/>
            <person name="Reiff S.B."/>
            <person name="Swart E.C."/>
            <person name="Gosai S."/>
            <person name="Prabakaran S."/>
            <person name="Witkowska E."/>
            <person name="Larue G.E."/>
            <person name="Fisher S."/>
            <person name="Freeman R.M."/>
            <person name="Gunawardena J."/>
            <person name="Chu W."/>
            <person name="Stover N.A."/>
            <person name="Gregory B.D."/>
            <person name="Nowacki M."/>
            <person name="Derisi J."/>
            <person name="Roy S.W."/>
            <person name="Marshall W.F."/>
            <person name="Sood P."/>
        </authorList>
    </citation>
    <scope>NUCLEOTIDE SEQUENCE [LARGE SCALE GENOMIC DNA]</scope>
    <source>
        <strain evidence="6">WM001</strain>
    </source>
</reference>
<dbReference type="GO" id="GO:0035556">
    <property type="term" value="P:intracellular signal transduction"/>
    <property type="evidence" value="ECO:0007669"/>
    <property type="project" value="TreeGrafter"/>
</dbReference>
<dbReference type="InterPro" id="IPR000719">
    <property type="entry name" value="Prot_kinase_dom"/>
</dbReference>
<comment type="caution">
    <text evidence="6">The sequence shown here is derived from an EMBL/GenBank/DDBJ whole genome shotgun (WGS) entry which is preliminary data.</text>
</comment>
<dbReference type="InterPro" id="IPR011009">
    <property type="entry name" value="Kinase-like_dom_sf"/>
</dbReference>
<keyword evidence="4" id="KW-0808">Transferase</keyword>
<dbReference type="SUPFAM" id="SSF56112">
    <property type="entry name" value="Protein kinase-like (PK-like)"/>
    <property type="match status" value="1"/>
</dbReference>
<keyword evidence="4" id="KW-0418">Kinase</keyword>
<dbReference type="PANTHER" id="PTHR48015">
    <property type="entry name" value="SERINE/THREONINE-PROTEIN KINASE TAO"/>
    <property type="match status" value="1"/>
</dbReference>
<accession>A0A1R2B471</accession>
<evidence type="ECO:0000256" key="1">
    <source>
        <dbReference type="ARBA" id="ARBA00022741"/>
    </source>
</evidence>
<organism evidence="6 7">
    <name type="scientific">Stentor coeruleus</name>
    <dbReference type="NCBI Taxonomy" id="5963"/>
    <lineage>
        <taxon>Eukaryota</taxon>
        <taxon>Sar</taxon>
        <taxon>Alveolata</taxon>
        <taxon>Ciliophora</taxon>
        <taxon>Postciliodesmatophora</taxon>
        <taxon>Heterotrichea</taxon>
        <taxon>Heterotrichida</taxon>
        <taxon>Stentoridae</taxon>
        <taxon>Stentor</taxon>
    </lineage>
</organism>
<dbReference type="GO" id="GO:0005737">
    <property type="term" value="C:cytoplasm"/>
    <property type="evidence" value="ECO:0007669"/>
    <property type="project" value="TreeGrafter"/>
</dbReference>
<dbReference type="PROSITE" id="PS50011">
    <property type="entry name" value="PROTEIN_KINASE_DOM"/>
    <property type="match status" value="1"/>
</dbReference>
<keyword evidence="7" id="KW-1185">Reference proteome</keyword>